<feature type="domain" description="F-box" evidence="2">
    <location>
        <begin position="9"/>
        <end position="40"/>
    </location>
</feature>
<dbReference type="EMBL" id="KY446808">
    <property type="protein sequence ID" value="AUB50804.1"/>
    <property type="molecule type" value="mRNA"/>
</dbReference>
<dbReference type="CDD" id="cd22157">
    <property type="entry name" value="F-box_AtFBW1-like"/>
    <property type="match status" value="1"/>
</dbReference>
<organism evidence="3">
    <name type="scientific">Rosa rugosa</name>
    <name type="common">Rugosa rose</name>
    <dbReference type="NCBI Taxonomy" id="74645"/>
    <lineage>
        <taxon>Eukaryota</taxon>
        <taxon>Viridiplantae</taxon>
        <taxon>Streptophyta</taxon>
        <taxon>Embryophyta</taxon>
        <taxon>Tracheophyta</taxon>
        <taxon>Spermatophyta</taxon>
        <taxon>Magnoliopsida</taxon>
        <taxon>eudicotyledons</taxon>
        <taxon>Gunneridae</taxon>
        <taxon>Pentapetalae</taxon>
        <taxon>rosids</taxon>
        <taxon>fabids</taxon>
        <taxon>Rosales</taxon>
        <taxon>Rosaceae</taxon>
        <taxon>Rosoideae</taxon>
        <taxon>Rosoideae incertae sedis</taxon>
        <taxon>Rosa</taxon>
    </lineage>
</organism>
<dbReference type="PANTHER" id="PTHR31672">
    <property type="entry name" value="BNACNNG10540D PROTEIN"/>
    <property type="match status" value="1"/>
</dbReference>
<dbReference type="InterPro" id="IPR013187">
    <property type="entry name" value="F-box-assoc_dom_typ3"/>
</dbReference>
<dbReference type="InterPro" id="IPR001810">
    <property type="entry name" value="F-box_dom"/>
</dbReference>
<dbReference type="InterPro" id="IPR017451">
    <property type="entry name" value="F-box-assoc_interact_dom"/>
</dbReference>
<gene>
    <name evidence="3" type="primary">SLF</name>
</gene>
<dbReference type="NCBIfam" id="TIGR01640">
    <property type="entry name" value="F_box_assoc_1"/>
    <property type="match status" value="1"/>
</dbReference>
<dbReference type="Gene3D" id="1.20.1280.50">
    <property type="match status" value="1"/>
</dbReference>
<dbReference type="Pfam" id="PF12937">
    <property type="entry name" value="F-box-like"/>
    <property type="match status" value="1"/>
</dbReference>
<evidence type="ECO:0000259" key="2">
    <source>
        <dbReference type="Pfam" id="PF12937"/>
    </source>
</evidence>
<protein>
    <submittedName>
        <fullName evidence="3">S locus F-box protein</fullName>
    </submittedName>
</protein>
<accession>A0A2H4V738</accession>
<evidence type="ECO:0000259" key="1">
    <source>
        <dbReference type="Pfam" id="PF08268"/>
    </source>
</evidence>
<dbReference type="InterPro" id="IPR050796">
    <property type="entry name" value="SCF_F-box_component"/>
</dbReference>
<dbReference type="InterPro" id="IPR036047">
    <property type="entry name" value="F-box-like_dom_sf"/>
</dbReference>
<feature type="domain" description="F-box associated beta-propeller type 3" evidence="1">
    <location>
        <begin position="106"/>
        <end position="352"/>
    </location>
</feature>
<name>A0A2H4V738_ROSRU</name>
<dbReference type="PANTHER" id="PTHR31672:SF13">
    <property type="entry name" value="F-BOX PROTEIN CPR30-LIKE"/>
    <property type="match status" value="1"/>
</dbReference>
<reference evidence="3" key="1">
    <citation type="journal article" date="2017" name="Am. J. Plant Sci.">
        <title>Cloning and Bioinformatics Analysis of Rosa rugosa S Locus F-Box Gene (RrSLF).</title>
        <authorList>
            <person name="Wei Y."/>
            <person name="Li K."/>
            <person name="Xing S."/>
            <person name="Zhao D."/>
            <person name="Fu C."/>
            <person name="Zhao L."/>
            <person name="Zang D."/>
            <person name="Yu X."/>
        </authorList>
    </citation>
    <scope>NUCLEOTIDE SEQUENCE</scope>
</reference>
<dbReference type="AlphaFoldDB" id="A0A2H4V738"/>
<proteinExistence type="evidence at transcript level"/>
<dbReference type="SUPFAM" id="SSF81383">
    <property type="entry name" value="F-box domain"/>
    <property type="match status" value="1"/>
</dbReference>
<evidence type="ECO:0000313" key="3">
    <source>
        <dbReference type="EMBL" id="AUB50804.1"/>
    </source>
</evidence>
<dbReference type="Pfam" id="PF08268">
    <property type="entry name" value="FBA_3"/>
    <property type="match status" value="1"/>
</dbReference>
<sequence length="373" mass="43706">MTSTICKKEILMDILVRLPAKTLMRFLCACKAWNDLISSPDFVSTNLNTNITKRRNMHLLCLHHPDFKRVVDLEDPYVKQALQWSFFHYETFEQGLGLSHPSGSTEHYGMYGSSNGLVCISNPDEVLNSRSPIIIWNPSIKKFKTLPSTTNNKFRYMSLQFGFHPGVNDYKVVRMMRINKDAFAVEVYSLSTNSWKMIEEIPPWLKCNFKYLEGTFINGVAYRILEKGFMYSLMSFDSGSEEFEEFILPESVISSHNLHIYPFEEKPCLIFHWYISDEEGFDRGEFFVFQDKRWKRMHPFYYPSRCYHTIGVSIDNEVVMETRDYCNGVADLFLVNYETREVRETGIKLAITRIGYNEHFFVFTYAESLVLPN</sequence>